<evidence type="ECO:0000313" key="2">
    <source>
        <dbReference type="Proteomes" id="UP000024942"/>
    </source>
</evidence>
<dbReference type="EMBL" id="ARYL01000086">
    <property type="protein sequence ID" value="KCZ98601.1"/>
    <property type="molecule type" value="Genomic_DNA"/>
</dbReference>
<accession>A0A059G194</accession>
<comment type="caution">
    <text evidence="1">The sequence shown here is derived from an EMBL/GenBank/DDBJ whole genome shotgun (WGS) entry which is preliminary data.</text>
</comment>
<dbReference type="RefSeq" id="WP_035542231.1">
    <property type="nucleotide sequence ID" value="NZ_ARYL01000086.1"/>
</dbReference>
<dbReference type="Proteomes" id="UP000024942">
    <property type="component" value="Unassembled WGS sequence"/>
</dbReference>
<evidence type="ECO:0000313" key="1">
    <source>
        <dbReference type="EMBL" id="KCZ98601.1"/>
    </source>
</evidence>
<organism evidence="1 2">
    <name type="scientific">Hyphomonas oceanitis SCH89</name>
    <dbReference type="NCBI Taxonomy" id="1280953"/>
    <lineage>
        <taxon>Bacteria</taxon>
        <taxon>Pseudomonadati</taxon>
        <taxon>Pseudomonadota</taxon>
        <taxon>Alphaproteobacteria</taxon>
        <taxon>Hyphomonadales</taxon>
        <taxon>Hyphomonadaceae</taxon>
        <taxon>Hyphomonas</taxon>
    </lineage>
</organism>
<sequence length="230" mass="25489">MSKLVQTLKDAGYAHRLFTDRQLARLVDGGDARRYGLVNRALKDGSLTRIKRGLYALGGPDTQSTPHPFAVAQALVPGSYVSFETALSYHGWIPEAVYTTASVNTGRKTLTRDTERFGHFSFHPLAIAPYQFLVSVDRIGMGKSVALVAQPLRALMDLVALRKANWAGLDWIEQGLRIERSRLTALQRSDFDALRDVYKHRQVRLFLSALEQAVMGLRQSGSLSGKGTDD</sequence>
<dbReference type="PATRIC" id="fig|1280953.3.peg.4032"/>
<dbReference type="STRING" id="1280953.HOC_20283"/>
<protein>
    <recommendedName>
        <fullName evidence="3">Transcriptional regulator, AbiEi antitoxin, Type IV TA system</fullName>
    </recommendedName>
</protein>
<name>A0A059G194_9PROT</name>
<proteinExistence type="predicted"/>
<reference evidence="1 2" key="1">
    <citation type="journal article" date="2014" name="Antonie Van Leeuwenhoek">
        <title>Hyphomonas beringensis sp. nov. and Hyphomonas chukchiensis sp. nov., isolated from surface seawater of the Bering Sea and Chukchi Sea.</title>
        <authorList>
            <person name="Li C."/>
            <person name="Lai Q."/>
            <person name="Li G."/>
            <person name="Dong C."/>
            <person name="Wang J."/>
            <person name="Liao Y."/>
            <person name="Shao Z."/>
        </authorList>
    </citation>
    <scope>NUCLEOTIDE SEQUENCE [LARGE SCALE GENOMIC DNA]</scope>
    <source>
        <strain evidence="1 2">SCH89</strain>
    </source>
</reference>
<dbReference type="eggNOG" id="COG5340">
    <property type="taxonomic scope" value="Bacteria"/>
</dbReference>
<dbReference type="OrthoDB" id="8295691at2"/>
<evidence type="ECO:0008006" key="3">
    <source>
        <dbReference type="Google" id="ProtNLM"/>
    </source>
</evidence>
<keyword evidence="2" id="KW-1185">Reference proteome</keyword>
<dbReference type="AlphaFoldDB" id="A0A059G194"/>
<gene>
    <name evidence="1" type="ORF">HOC_20283</name>
</gene>